<reference evidence="3 4" key="1">
    <citation type="journal article" date="2014" name="Genome Announc.">
        <title>Draft Genome Sequences of Marine Flavobacterium Nonlabens Strains NR17, NR24, NR27, NR32, NR33, and Ara13.</title>
        <authorList>
            <person name="Nakanishi M."/>
            <person name="Meirelles P."/>
            <person name="Suzuki R."/>
            <person name="Takatani N."/>
            <person name="Mino S."/>
            <person name="Suda W."/>
            <person name="Oshima K."/>
            <person name="Hattori M."/>
            <person name="Ohkuma M."/>
            <person name="Hosokawa M."/>
            <person name="Miyashita K."/>
            <person name="Thompson F.L."/>
            <person name="Niwa A."/>
            <person name="Sawabe T."/>
            <person name="Sawabe T."/>
        </authorList>
    </citation>
    <scope>NUCLEOTIDE SEQUENCE [LARGE SCALE GENOMIC DNA]</scope>
    <source>
        <strain evidence="4">JCM19296</strain>
    </source>
</reference>
<accession>A0A081D9M3</accession>
<feature type="region of interest" description="Disordered" evidence="1">
    <location>
        <begin position="28"/>
        <end position="52"/>
    </location>
</feature>
<evidence type="ECO:0000313" key="3">
    <source>
        <dbReference type="EMBL" id="GAK75619.1"/>
    </source>
</evidence>
<feature type="transmembrane region" description="Helical" evidence="2">
    <location>
        <begin position="126"/>
        <end position="144"/>
    </location>
</feature>
<gene>
    <name evidence="3" type="ORF">JCM19296_1211</name>
</gene>
<keyword evidence="2" id="KW-1133">Transmembrane helix</keyword>
<proteinExistence type="predicted"/>
<dbReference type="Proteomes" id="UP000028980">
    <property type="component" value="Unassembled WGS sequence"/>
</dbReference>
<protein>
    <submittedName>
        <fullName evidence="3">Uncharacterized protein</fullName>
    </submittedName>
</protein>
<organism evidence="3 4">
    <name type="scientific">Nonlabens ulvanivorans</name>
    <name type="common">Persicivirga ulvanivorans</name>
    <dbReference type="NCBI Taxonomy" id="906888"/>
    <lineage>
        <taxon>Bacteria</taxon>
        <taxon>Pseudomonadati</taxon>
        <taxon>Bacteroidota</taxon>
        <taxon>Flavobacteriia</taxon>
        <taxon>Flavobacteriales</taxon>
        <taxon>Flavobacteriaceae</taxon>
        <taxon>Nonlabens</taxon>
    </lineage>
</organism>
<evidence type="ECO:0000256" key="2">
    <source>
        <dbReference type="SAM" id="Phobius"/>
    </source>
</evidence>
<keyword evidence="2" id="KW-0812">Transmembrane</keyword>
<evidence type="ECO:0000256" key="1">
    <source>
        <dbReference type="SAM" id="MobiDB-lite"/>
    </source>
</evidence>
<keyword evidence="2" id="KW-0472">Membrane</keyword>
<dbReference type="AlphaFoldDB" id="A0A081D9M3"/>
<evidence type="ECO:0000313" key="4">
    <source>
        <dbReference type="Proteomes" id="UP000028980"/>
    </source>
</evidence>
<name>A0A081D9M3_NONUL</name>
<comment type="caution">
    <text evidence="3">The sequence shown here is derived from an EMBL/GenBank/DDBJ whole genome shotgun (WGS) entry which is preliminary data.</text>
</comment>
<dbReference type="EMBL" id="BBLG01000002">
    <property type="protein sequence ID" value="GAK75619.1"/>
    <property type="molecule type" value="Genomic_DNA"/>
</dbReference>
<sequence>MILGETESILSRHLQDEDYDDFFGNKKKRKARRAKRKAKRVARRTVRRSAPKRIERKAKRTKFFKDVGQIYKEAGGATAIGQVIDSFTTPKPLDGYGTNTELPSDFSVDLGAPEVPEEEKKGIPTIVYVLGGVVVVGVIGLAVMSSSKNKQYQHSPQ</sequence>